<feature type="non-terminal residue" evidence="2">
    <location>
        <position position="75"/>
    </location>
</feature>
<dbReference type="EMBL" id="JAAAIL010003677">
    <property type="protein sequence ID" value="KAG0249567.1"/>
    <property type="molecule type" value="Genomic_DNA"/>
</dbReference>
<keyword evidence="3" id="KW-1185">Reference proteome</keyword>
<evidence type="ECO:0000256" key="1">
    <source>
        <dbReference type="SAM" id="MobiDB-lite"/>
    </source>
</evidence>
<reference evidence="2" key="1">
    <citation type="journal article" date="2020" name="Fungal Divers.">
        <title>Resolving the Mortierellaceae phylogeny through synthesis of multi-gene phylogenetics and phylogenomics.</title>
        <authorList>
            <person name="Vandepol N."/>
            <person name="Liber J."/>
            <person name="Desiro A."/>
            <person name="Na H."/>
            <person name="Kennedy M."/>
            <person name="Barry K."/>
            <person name="Grigoriev I.V."/>
            <person name="Miller A.N."/>
            <person name="O'Donnell K."/>
            <person name="Stajich J.E."/>
            <person name="Bonito G."/>
        </authorList>
    </citation>
    <scope>NUCLEOTIDE SEQUENCE</scope>
    <source>
        <strain evidence="2">NRRL 28262</strain>
    </source>
</reference>
<feature type="region of interest" description="Disordered" evidence="1">
    <location>
        <begin position="47"/>
        <end position="75"/>
    </location>
</feature>
<organism evidence="2 3">
    <name type="scientific">Linnemannia exigua</name>
    <dbReference type="NCBI Taxonomy" id="604196"/>
    <lineage>
        <taxon>Eukaryota</taxon>
        <taxon>Fungi</taxon>
        <taxon>Fungi incertae sedis</taxon>
        <taxon>Mucoromycota</taxon>
        <taxon>Mortierellomycotina</taxon>
        <taxon>Mortierellomycetes</taxon>
        <taxon>Mortierellales</taxon>
        <taxon>Mortierellaceae</taxon>
        <taxon>Linnemannia</taxon>
    </lineage>
</organism>
<feature type="compositionally biased region" description="Basic and acidic residues" evidence="1">
    <location>
        <begin position="59"/>
        <end position="75"/>
    </location>
</feature>
<comment type="caution">
    <text evidence="2">The sequence shown here is derived from an EMBL/GenBank/DDBJ whole genome shotgun (WGS) entry which is preliminary data.</text>
</comment>
<dbReference type="AlphaFoldDB" id="A0AAD4D0K8"/>
<evidence type="ECO:0000313" key="2">
    <source>
        <dbReference type="EMBL" id="KAG0249567.1"/>
    </source>
</evidence>
<sequence>MPDVTLVAMFLNPGCFDYEFFSRSSDFLAKARTLTQNALLTMADELNPPVAVGNDDDNNDLRAETNGDLVSREID</sequence>
<proteinExistence type="predicted"/>
<protein>
    <submittedName>
        <fullName evidence="2">Uncharacterized protein</fullName>
    </submittedName>
</protein>
<accession>A0AAD4D0K8</accession>
<name>A0AAD4D0K8_9FUNG</name>
<dbReference type="Proteomes" id="UP001194580">
    <property type="component" value="Unassembled WGS sequence"/>
</dbReference>
<gene>
    <name evidence="2" type="ORF">BGZ95_007490</name>
</gene>
<evidence type="ECO:0000313" key="3">
    <source>
        <dbReference type="Proteomes" id="UP001194580"/>
    </source>
</evidence>